<evidence type="ECO:0000313" key="11">
    <source>
        <dbReference type="Proteomes" id="UP001162131"/>
    </source>
</evidence>
<sequence>MGEAVKVAVRVRPFNSREKAEGAELCVSMDRNSTKVWSRETNYEKEFNFDYSYWSHDGFIEDPTTGVLKKDRPGSKYADQQMVFNDVGVDILNNAWEGYHVCLFAYGQTGSGKSYSIVGYGPNKGVIPIACEEIFNRIKNSGNPLVKYDVKVSMLEIYNEQVQDLLQPPERRVKGGLKVREHPKTGVFVEGLVQQTVSSYEEISQVLDDGNKHRTVAATQMNATSSRAHTVLTISFTQIFHEEGTGKPLTRKQSDINLVDLAGSERASKTGATGDRLQEGSSINQSLSCLGKVITALAKKSAGGAAKGEVIPYRESKLTRILQNALGGNSKTTMIAAISPATFNFEETLSTLRYADQVKAIKNKAVVNETPQEKLIRELKEENEKLKALLEGRGGSVGGSGGGMSDEQRMEFEAQIEQLRREKEEAEKTAYQRAQEESSRIERQPTVHKKEITGPHITNLNEDPQLSGQIQHEFMEGQSKLGRSQDNNIILNGLGIAPEHCAVQRSGARHVLIPSSDAKNKTMVNGQILTAPYELNHLDRIKFGNYLFFLFVDPSQPANPELTWEFAIKEANEAEMQALVSEQEKEMRRKQEEIEQKLKIEWEAKQREMEEEKRKLEAMLNQKSKQDEETRMLLEEKERALISKQREMEEELRKREQDLRDKEKERQQRTKMDTMISNALQMSNEVNERAAMLGKPLRVKPEFTRTPGRDGTIGKGMENVRVRMRVMTPGLGDIRLYWPIEKLEERLPDMADMCQQYFEGTPLENIDMNYDPFWVVPEEVPSMMDEGGYIGQVNLITETLFYLLDITEEPHPIYSPSGQQIGNLVAGVTPSLVDEDIEEAGYEDMLQIEGKPLDLTMSINRIVDLPNEFAQDVYCSYIIPQAGRDTFTTQKVNGSNATFGYTKKHQFLVTRYSAGEFEKGQITINIFGSKPLSLRSNEIETARRIFSAGTVAGQSGKRYQEESKSPLPNIREEEPKASAKNMEKAAQQDKIIQPAKKSEEVKVPAKNAAPAQKTALVTPDKNSSDFDFRSHPSSEALIGSAKVKPATPLESTPGSVAVIQEARIVDERDEKIKKMEEELKKAKENQKSDKSGCCAII</sequence>
<dbReference type="SUPFAM" id="SSF49879">
    <property type="entry name" value="SMAD/FHA domain"/>
    <property type="match status" value="1"/>
</dbReference>
<feature type="domain" description="FHA" evidence="8">
    <location>
        <begin position="479"/>
        <end position="529"/>
    </location>
</feature>
<dbReference type="FunFam" id="3.40.850.10:FF:000063">
    <property type="entry name" value="Kinesin-like protein"/>
    <property type="match status" value="1"/>
</dbReference>
<feature type="region of interest" description="Disordered" evidence="7">
    <location>
        <begin position="645"/>
        <end position="670"/>
    </location>
</feature>
<evidence type="ECO:0000256" key="3">
    <source>
        <dbReference type="ARBA" id="ARBA00023054"/>
    </source>
</evidence>
<dbReference type="GO" id="GO:0008017">
    <property type="term" value="F:microtubule binding"/>
    <property type="evidence" value="ECO:0007669"/>
    <property type="project" value="InterPro"/>
</dbReference>
<dbReference type="Pfam" id="PF00498">
    <property type="entry name" value="FHA"/>
    <property type="match status" value="1"/>
</dbReference>
<dbReference type="InterPro" id="IPR036961">
    <property type="entry name" value="Kinesin_motor_dom_sf"/>
</dbReference>
<gene>
    <name evidence="10" type="ORF">BSTOLATCC_MIC11443</name>
</gene>
<feature type="coiled-coil region" evidence="6">
    <location>
        <begin position="372"/>
        <end position="444"/>
    </location>
</feature>
<keyword evidence="3 6" id="KW-0175">Coiled coil</keyword>
<evidence type="ECO:0000256" key="4">
    <source>
        <dbReference type="ARBA" id="ARBA00023175"/>
    </source>
</evidence>
<comment type="caution">
    <text evidence="10">The sequence shown here is derived from an EMBL/GenBank/DDBJ whole genome shotgun (WGS) entry which is preliminary data.</text>
</comment>
<evidence type="ECO:0000259" key="9">
    <source>
        <dbReference type="PROSITE" id="PS50067"/>
    </source>
</evidence>
<accession>A0AAU9IL19</accession>
<evidence type="ECO:0000256" key="2">
    <source>
        <dbReference type="ARBA" id="ARBA00022840"/>
    </source>
</evidence>
<feature type="domain" description="Kinesin motor" evidence="9">
    <location>
        <begin position="4"/>
        <end position="361"/>
    </location>
</feature>
<comment type="similarity">
    <text evidence="5">Belongs to the TRAFAC class myosin-kinesin ATPase superfamily. Kinesin family.</text>
</comment>
<evidence type="ECO:0000256" key="7">
    <source>
        <dbReference type="SAM" id="MobiDB-lite"/>
    </source>
</evidence>
<dbReference type="PRINTS" id="PR00380">
    <property type="entry name" value="KINESINHEAVY"/>
</dbReference>
<keyword evidence="1 5" id="KW-0547">Nucleotide-binding</keyword>
<dbReference type="InterPro" id="IPR000253">
    <property type="entry name" value="FHA_dom"/>
</dbReference>
<evidence type="ECO:0000313" key="10">
    <source>
        <dbReference type="EMBL" id="CAG9314436.1"/>
    </source>
</evidence>
<evidence type="ECO:0008006" key="12">
    <source>
        <dbReference type="Google" id="ProtNLM"/>
    </source>
</evidence>
<reference evidence="10" key="1">
    <citation type="submission" date="2021-09" db="EMBL/GenBank/DDBJ databases">
        <authorList>
            <consortium name="AG Swart"/>
            <person name="Singh M."/>
            <person name="Singh A."/>
            <person name="Seah K."/>
            <person name="Emmerich C."/>
        </authorList>
    </citation>
    <scope>NUCLEOTIDE SEQUENCE</scope>
    <source>
        <strain evidence="10">ATCC30299</strain>
    </source>
</reference>
<dbReference type="Gene3D" id="3.40.850.10">
    <property type="entry name" value="Kinesin motor domain"/>
    <property type="match status" value="1"/>
</dbReference>
<evidence type="ECO:0000256" key="5">
    <source>
        <dbReference type="PROSITE-ProRule" id="PRU00283"/>
    </source>
</evidence>
<dbReference type="GO" id="GO:0007018">
    <property type="term" value="P:microtubule-based movement"/>
    <property type="evidence" value="ECO:0007669"/>
    <property type="project" value="InterPro"/>
</dbReference>
<feature type="coiled-coil region" evidence="6">
    <location>
        <begin position="1065"/>
        <end position="1092"/>
    </location>
</feature>
<keyword evidence="11" id="KW-1185">Reference proteome</keyword>
<feature type="compositionally biased region" description="Basic and acidic residues" evidence="7">
    <location>
        <begin position="958"/>
        <end position="976"/>
    </location>
</feature>
<dbReference type="PROSITE" id="PS50067">
    <property type="entry name" value="KINESIN_MOTOR_2"/>
    <property type="match status" value="1"/>
</dbReference>
<dbReference type="AlphaFoldDB" id="A0AAU9IL19"/>
<dbReference type="GO" id="GO:0005524">
    <property type="term" value="F:ATP binding"/>
    <property type="evidence" value="ECO:0007669"/>
    <property type="project" value="UniProtKB-UniRule"/>
</dbReference>
<name>A0AAU9IL19_9CILI</name>
<evidence type="ECO:0000256" key="6">
    <source>
        <dbReference type="SAM" id="Coils"/>
    </source>
</evidence>
<organism evidence="10 11">
    <name type="scientific">Blepharisma stoltei</name>
    <dbReference type="NCBI Taxonomy" id="1481888"/>
    <lineage>
        <taxon>Eukaryota</taxon>
        <taxon>Sar</taxon>
        <taxon>Alveolata</taxon>
        <taxon>Ciliophora</taxon>
        <taxon>Postciliodesmatophora</taxon>
        <taxon>Heterotrichea</taxon>
        <taxon>Heterotrichida</taxon>
        <taxon>Blepharismidae</taxon>
        <taxon>Blepharisma</taxon>
    </lineage>
</organism>
<dbReference type="Pfam" id="PF00225">
    <property type="entry name" value="Kinesin"/>
    <property type="match status" value="1"/>
</dbReference>
<dbReference type="Gene3D" id="2.60.200.20">
    <property type="match status" value="1"/>
</dbReference>
<evidence type="ECO:0000256" key="1">
    <source>
        <dbReference type="ARBA" id="ARBA00022741"/>
    </source>
</evidence>
<feature type="region of interest" description="Disordered" evidence="7">
    <location>
        <begin position="953"/>
        <end position="976"/>
    </location>
</feature>
<dbReference type="Proteomes" id="UP001162131">
    <property type="component" value="Unassembled WGS sequence"/>
</dbReference>
<dbReference type="PANTHER" id="PTHR47117">
    <property type="entry name" value="STAR-RELATED LIPID TRANSFER PROTEIN 9"/>
    <property type="match status" value="1"/>
</dbReference>
<dbReference type="GO" id="GO:0003777">
    <property type="term" value="F:microtubule motor activity"/>
    <property type="evidence" value="ECO:0007669"/>
    <property type="project" value="InterPro"/>
</dbReference>
<keyword evidence="4 5" id="KW-0505">Motor protein</keyword>
<dbReference type="PROSITE" id="PS50006">
    <property type="entry name" value="FHA_DOMAIN"/>
    <property type="match status" value="1"/>
</dbReference>
<evidence type="ECO:0000259" key="8">
    <source>
        <dbReference type="PROSITE" id="PS50006"/>
    </source>
</evidence>
<dbReference type="EMBL" id="CAJZBQ010000012">
    <property type="protein sequence ID" value="CAG9314436.1"/>
    <property type="molecule type" value="Genomic_DNA"/>
</dbReference>
<feature type="binding site" evidence="5">
    <location>
        <begin position="107"/>
        <end position="114"/>
    </location>
    <ligand>
        <name>ATP</name>
        <dbReference type="ChEBI" id="CHEBI:30616"/>
    </ligand>
</feature>
<dbReference type="InterPro" id="IPR027417">
    <property type="entry name" value="P-loop_NTPase"/>
</dbReference>
<proteinExistence type="inferred from homology"/>
<protein>
    <recommendedName>
        <fullName evidence="12">Kinesin motor domain-containing protein</fullName>
    </recommendedName>
</protein>
<dbReference type="SMART" id="SM00129">
    <property type="entry name" value="KISc"/>
    <property type="match status" value="1"/>
</dbReference>
<feature type="region of interest" description="Disordered" evidence="7">
    <location>
        <begin position="997"/>
        <end position="1026"/>
    </location>
</feature>
<dbReference type="SUPFAM" id="SSF52540">
    <property type="entry name" value="P-loop containing nucleoside triphosphate hydrolases"/>
    <property type="match status" value="1"/>
</dbReference>
<keyword evidence="2 5" id="KW-0067">ATP-binding</keyword>
<dbReference type="InterPro" id="IPR001752">
    <property type="entry name" value="Kinesin_motor_dom"/>
</dbReference>
<dbReference type="InterPro" id="IPR008984">
    <property type="entry name" value="SMAD_FHA_dom_sf"/>
</dbReference>